<feature type="region of interest" description="Disordered" evidence="1">
    <location>
        <begin position="1"/>
        <end position="32"/>
    </location>
</feature>
<protein>
    <submittedName>
        <fullName evidence="2">Uncharacterized protein</fullName>
    </submittedName>
</protein>
<dbReference type="RefSeq" id="WP_189697434.1">
    <property type="nucleotide sequence ID" value="NZ_BMTA01000005.1"/>
</dbReference>
<accession>A0A7M2T7X6</accession>
<keyword evidence="3" id="KW-1185">Reference proteome</keyword>
<evidence type="ECO:0000313" key="3">
    <source>
        <dbReference type="Proteomes" id="UP000594008"/>
    </source>
</evidence>
<dbReference type="KEGG" id="schf:IPT68_02085"/>
<feature type="compositionally biased region" description="Pro residues" evidence="1">
    <location>
        <begin position="1"/>
        <end position="16"/>
    </location>
</feature>
<gene>
    <name evidence="2" type="ORF">IPT68_02085</name>
</gene>
<evidence type="ECO:0000256" key="1">
    <source>
        <dbReference type="SAM" id="MobiDB-lite"/>
    </source>
</evidence>
<reference evidence="2 3" key="1">
    <citation type="submission" date="2020-10" db="EMBL/GenBank/DDBJ databases">
        <title>Streptomyces chromofuscus complate genome analysis.</title>
        <authorList>
            <person name="Anwar N."/>
        </authorList>
    </citation>
    <scope>NUCLEOTIDE SEQUENCE [LARGE SCALE GENOMIC DNA]</scope>
    <source>
        <strain evidence="2 3">DSM 40273</strain>
    </source>
</reference>
<dbReference type="Proteomes" id="UP000594008">
    <property type="component" value="Chromosome"/>
</dbReference>
<dbReference type="AlphaFoldDB" id="A0A7M2T7X6"/>
<organism evidence="2 3">
    <name type="scientific">Streptomyces chromofuscus</name>
    <dbReference type="NCBI Taxonomy" id="42881"/>
    <lineage>
        <taxon>Bacteria</taxon>
        <taxon>Bacillati</taxon>
        <taxon>Actinomycetota</taxon>
        <taxon>Actinomycetes</taxon>
        <taxon>Kitasatosporales</taxon>
        <taxon>Streptomycetaceae</taxon>
        <taxon>Streptomyces</taxon>
    </lineage>
</organism>
<name>A0A7M2T7X6_STRCW</name>
<proteinExistence type="predicted"/>
<dbReference type="EMBL" id="CP063374">
    <property type="protein sequence ID" value="QOV44830.1"/>
    <property type="molecule type" value="Genomic_DNA"/>
</dbReference>
<sequence>MPPTSSPDSPPDPPDLGPRTGTRPSPGRRSRRKAGTALFLLAPVVLAATIGWSLQDDDAAPQDERTSSLAALRTALPLHRLLNSSTETARQVHRAEQALIAGCMARQGFAYERVPDPAPAGSETAGTAKSYFGIESVDSKASSAEEGAAPGRQPVERNRGQAFDRALYGDPERRISARNKVIRVTRPATGCLAEAQTRLLGEDGRQRDLTLRLVLDQGERDAVERLADDAAFRAADTDWLTCMADAGIEASNPRDFAQDLPRDTDLADDPSVAADLTCKKRTRYLERAYGRLAAVQQDWLSRHEKDAAEWRSLRTHEAGKADEVLRGAGHAAAEAAQPK</sequence>
<evidence type="ECO:0000313" key="2">
    <source>
        <dbReference type="EMBL" id="QOV44830.1"/>
    </source>
</evidence>